<comment type="caution">
    <text evidence="2">The sequence shown here is derived from an EMBL/GenBank/DDBJ whole genome shotgun (WGS) entry which is preliminary data.</text>
</comment>
<name>A0AA36ND76_9DINO</name>
<evidence type="ECO:0000313" key="2">
    <source>
        <dbReference type="EMBL" id="CAJ1402847.1"/>
    </source>
</evidence>
<organism evidence="2 3">
    <name type="scientific">Effrenium voratum</name>
    <dbReference type="NCBI Taxonomy" id="2562239"/>
    <lineage>
        <taxon>Eukaryota</taxon>
        <taxon>Sar</taxon>
        <taxon>Alveolata</taxon>
        <taxon>Dinophyceae</taxon>
        <taxon>Suessiales</taxon>
        <taxon>Symbiodiniaceae</taxon>
        <taxon>Effrenium</taxon>
    </lineage>
</organism>
<feature type="compositionally biased region" description="Polar residues" evidence="1">
    <location>
        <begin position="61"/>
        <end position="80"/>
    </location>
</feature>
<evidence type="ECO:0000313" key="3">
    <source>
        <dbReference type="Proteomes" id="UP001178507"/>
    </source>
</evidence>
<sequence>MASESLSSSTSRCRPRGFFGPERFFYDKLSYTGVHTCGGPDTVHKDSYVSSLRGGLRPSRFTRNPGLQSSALSPSGTSTAGRGPERFFYDKDSYTGVHTCGGPKVIDKENDPDGNFFRSLRPKRAHSQPDMRPPSRSNAVRPADSNVRFLRILFEETPASMARKRLSLLNARLERDRFGGRLPDAVA</sequence>
<reference evidence="2" key="1">
    <citation type="submission" date="2023-08" db="EMBL/GenBank/DDBJ databases">
        <authorList>
            <person name="Chen Y."/>
            <person name="Shah S."/>
            <person name="Dougan E. K."/>
            <person name="Thang M."/>
            <person name="Chan C."/>
        </authorList>
    </citation>
    <scope>NUCLEOTIDE SEQUENCE</scope>
</reference>
<accession>A0AA36ND76</accession>
<keyword evidence="3" id="KW-1185">Reference proteome</keyword>
<protein>
    <submittedName>
        <fullName evidence="2">Uncharacterized protein</fullName>
    </submittedName>
</protein>
<dbReference type="EMBL" id="CAUJNA010003470">
    <property type="protein sequence ID" value="CAJ1402847.1"/>
    <property type="molecule type" value="Genomic_DNA"/>
</dbReference>
<feature type="region of interest" description="Disordered" evidence="1">
    <location>
        <begin position="102"/>
        <end position="142"/>
    </location>
</feature>
<feature type="region of interest" description="Disordered" evidence="1">
    <location>
        <begin position="54"/>
        <end position="85"/>
    </location>
</feature>
<proteinExistence type="predicted"/>
<dbReference type="Proteomes" id="UP001178507">
    <property type="component" value="Unassembled WGS sequence"/>
</dbReference>
<dbReference type="AlphaFoldDB" id="A0AA36ND76"/>
<evidence type="ECO:0000256" key="1">
    <source>
        <dbReference type="SAM" id="MobiDB-lite"/>
    </source>
</evidence>
<gene>
    <name evidence="2" type="ORF">EVOR1521_LOCUS25637</name>
</gene>